<dbReference type="SUPFAM" id="SSF52540">
    <property type="entry name" value="P-loop containing nucleoside triphosphate hydrolases"/>
    <property type="match status" value="1"/>
</dbReference>
<protein>
    <recommendedName>
        <fullName evidence="3">Stf0 sulfotransferase</fullName>
    </recommendedName>
</protein>
<evidence type="ECO:0000313" key="1">
    <source>
        <dbReference type="EMBL" id="SMX49063.1"/>
    </source>
</evidence>
<dbReference type="Proteomes" id="UP000202485">
    <property type="component" value="Unassembled WGS sequence"/>
</dbReference>
<reference evidence="2" key="1">
    <citation type="submission" date="2017-05" db="EMBL/GenBank/DDBJ databases">
        <authorList>
            <person name="Rodrigo-Torres L."/>
            <person name="Arahal R. D."/>
            <person name="Lucena T."/>
        </authorList>
    </citation>
    <scope>NUCLEOTIDE SEQUENCE [LARGE SCALE GENOMIC DNA]</scope>
    <source>
        <strain evidence="2">CECT 8715</strain>
    </source>
</reference>
<dbReference type="AlphaFoldDB" id="A0A238L1W8"/>
<dbReference type="RefSeq" id="WP_093965187.1">
    <property type="nucleotide sequence ID" value="NZ_FXYG01000005.1"/>
</dbReference>
<dbReference type="InterPro" id="IPR027417">
    <property type="entry name" value="P-loop_NTPase"/>
</dbReference>
<proteinExistence type="predicted"/>
<sequence length="272" mass="30849">MTRRILLHLGLHKTGTTAAQSFLFENRALIWPRHALVLPYVTRKSGLSEAATRHSLYGTFGTLSEFGNRWRELLATLDFGEKRGLILSEENFSGLRSSRNLVVGYAEAPDLAACVVDTLRNRLVGSELDITVYLSLRQRGSWIRSLWAHDLQRTRLVQDFDTFREKLEELPSLQQTADAVRDRLPSVRVQTEWLEDLRERSFGPGTPFAEFLDLPPEKAALLVKPTRSNPALPREALSEMLELNRSGLDEVALVRQKARIVERAQNSLTTNT</sequence>
<name>A0A238L1W8_9RHOB</name>
<gene>
    <name evidence="1" type="ORF">RUA8715_03635</name>
</gene>
<evidence type="ECO:0008006" key="3">
    <source>
        <dbReference type="Google" id="ProtNLM"/>
    </source>
</evidence>
<dbReference type="OrthoDB" id="7705857at2"/>
<keyword evidence="2" id="KW-1185">Reference proteome</keyword>
<organism evidence="1 2">
    <name type="scientific">Ruegeria arenilitoris</name>
    <dbReference type="NCBI Taxonomy" id="1173585"/>
    <lineage>
        <taxon>Bacteria</taxon>
        <taxon>Pseudomonadati</taxon>
        <taxon>Pseudomonadota</taxon>
        <taxon>Alphaproteobacteria</taxon>
        <taxon>Rhodobacterales</taxon>
        <taxon>Roseobacteraceae</taxon>
        <taxon>Ruegeria</taxon>
    </lineage>
</organism>
<accession>A0A238L1W8</accession>
<dbReference type="EMBL" id="FXYG01000005">
    <property type="protein sequence ID" value="SMX49063.1"/>
    <property type="molecule type" value="Genomic_DNA"/>
</dbReference>
<evidence type="ECO:0000313" key="2">
    <source>
        <dbReference type="Proteomes" id="UP000202485"/>
    </source>
</evidence>